<proteinExistence type="predicted"/>
<evidence type="ECO:0000313" key="3">
    <source>
        <dbReference type="Proteomes" id="UP000190648"/>
    </source>
</evidence>
<feature type="region of interest" description="Disordered" evidence="1">
    <location>
        <begin position="1"/>
        <end position="49"/>
    </location>
</feature>
<dbReference type="Proteomes" id="UP000190648">
    <property type="component" value="Unassembled WGS sequence"/>
</dbReference>
<gene>
    <name evidence="2" type="ORF">AV530_007596</name>
</gene>
<accession>A0A1V4JYD5</accession>
<feature type="compositionally biased region" description="Basic residues" evidence="1">
    <location>
        <begin position="26"/>
        <end position="35"/>
    </location>
</feature>
<protein>
    <submittedName>
        <fullName evidence="2">Uncharacterized protein</fullName>
    </submittedName>
</protein>
<name>A0A1V4JYD5_PATFA</name>
<comment type="caution">
    <text evidence="2">The sequence shown here is derived from an EMBL/GenBank/DDBJ whole genome shotgun (WGS) entry which is preliminary data.</text>
</comment>
<dbReference type="EMBL" id="LSYS01005497">
    <property type="protein sequence ID" value="OPJ77219.1"/>
    <property type="molecule type" value="Genomic_DNA"/>
</dbReference>
<organism evidence="2 3">
    <name type="scientific">Patagioenas fasciata monilis</name>
    <dbReference type="NCBI Taxonomy" id="372326"/>
    <lineage>
        <taxon>Eukaryota</taxon>
        <taxon>Metazoa</taxon>
        <taxon>Chordata</taxon>
        <taxon>Craniata</taxon>
        <taxon>Vertebrata</taxon>
        <taxon>Euteleostomi</taxon>
        <taxon>Archelosauria</taxon>
        <taxon>Archosauria</taxon>
        <taxon>Dinosauria</taxon>
        <taxon>Saurischia</taxon>
        <taxon>Theropoda</taxon>
        <taxon>Coelurosauria</taxon>
        <taxon>Aves</taxon>
        <taxon>Neognathae</taxon>
        <taxon>Neoaves</taxon>
        <taxon>Columbimorphae</taxon>
        <taxon>Columbiformes</taxon>
        <taxon>Columbidae</taxon>
        <taxon>Patagioenas</taxon>
    </lineage>
</organism>
<reference evidence="2 3" key="1">
    <citation type="submission" date="2016-02" db="EMBL/GenBank/DDBJ databases">
        <title>Band-tailed pigeon sequencing and assembly.</title>
        <authorList>
            <person name="Soares A.E."/>
            <person name="Novak B.J."/>
            <person name="Rice E.S."/>
            <person name="O'Connell B."/>
            <person name="Chang D."/>
            <person name="Weber S."/>
            <person name="Shapiro B."/>
        </authorList>
    </citation>
    <scope>NUCLEOTIDE SEQUENCE [LARGE SCALE GENOMIC DNA]</scope>
    <source>
        <strain evidence="2">BTP2013</strain>
        <tissue evidence="2">Blood</tissue>
    </source>
</reference>
<dbReference type="AlphaFoldDB" id="A0A1V4JYD5"/>
<sequence>MLPSAGIGVGPRAARPYPHTMDGARSGRHLPRGRGRPCLGNAGKRPEGCPARHATCCTAAALPGMSKELLRHSSPSTASQEAQYAS</sequence>
<evidence type="ECO:0000256" key="1">
    <source>
        <dbReference type="SAM" id="MobiDB-lite"/>
    </source>
</evidence>
<keyword evidence="3" id="KW-1185">Reference proteome</keyword>
<evidence type="ECO:0000313" key="2">
    <source>
        <dbReference type="EMBL" id="OPJ77219.1"/>
    </source>
</evidence>